<dbReference type="EMBL" id="CP000283">
    <property type="protein sequence ID" value="ABE40583.1"/>
    <property type="molecule type" value="Genomic_DNA"/>
</dbReference>
<dbReference type="InterPro" id="IPR036760">
    <property type="entry name" value="SspB-like_sf"/>
</dbReference>
<dbReference type="InterPro" id="IPR007481">
    <property type="entry name" value="SspB"/>
</dbReference>
<dbReference type="STRING" id="316057.RPD_3359"/>
<evidence type="ECO:0000256" key="1">
    <source>
        <dbReference type="SAM" id="MobiDB-lite"/>
    </source>
</evidence>
<feature type="region of interest" description="Disordered" evidence="1">
    <location>
        <begin position="156"/>
        <end position="194"/>
    </location>
</feature>
<evidence type="ECO:0000313" key="2">
    <source>
        <dbReference type="EMBL" id="ABE40583.1"/>
    </source>
</evidence>
<evidence type="ECO:0008006" key="4">
    <source>
        <dbReference type="Google" id="ProtNLM"/>
    </source>
</evidence>
<protein>
    <recommendedName>
        <fullName evidence="4">Stringent starvation protein B</fullName>
    </recommendedName>
</protein>
<dbReference type="AlphaFoldDB" id="Q134A6"/>
<dbReference type="Gene3D" id="2.30.30.220">
    <property type="entry name" value="SspB-like"/>
    <property type="match status" value="1"/>
</dbReference>
<accession>Q134A6</accession>
<dbReference type="HOGENOM" id="CLU_106715_0_0_5"/>
<feature type="compositionally biased region" description="Low complexity" evidence="1">
    <location>
        <begin position="156"/>
        <end position="168"/>
    </location>
</feature>
<organism evidence="2 3">
    <name type="scientific">Rhodopseudomonas palustris (strain BisB5)</name>
    <dbReference type="NCBI Taxonomy" id="316057"/>
    <lineage>
        <taxon>Bacteria</taxon>
        <taxon>Pseudomonadati</taxon>
        <taxon>Pseudomonadota</taxon>
        <taxon>Alphaproteobacteria</taxon>
        <taxon>Hyphomicrobiales</taxon>
        <taxon>Nitrobacteraceae</taxon>
        <taxon>Rhodopseudomonas</taxon>
    </lineage>
</organism>
<gene>
    <name evidence="2" type="ordered locus">RPD_3359</name>
</gene>
<dbReference type="KEGG" id="rpd:RPD_3359"/>
<proteinExistence type="predicted"/>
<dbReference type="SUPFAM" id="SSF101738">
    <property type="entry name" value="SspB-like"/>
    <property type="match status" value="1"/>
</dbReference>
<dbReference type="Pfam" id="PF04386">
    <property type="entry name" value="SspB"/>
    <property type="match status" value="1"/>
</dbReference>
<reference evidence="2 3" key="1">
    <citation type="submission" date="2006-03" db="EMBL/GenBank/DDBJ databases">
        <title>Complete sequence of Rhodopseudomonas palustris BisB5.</title>
        <authorList>
            <consortium name="US DOE Joint Genome Institute"/>
            <person name="Copeland A."/>
            <person name="Lucas S."/>
            <person name="Lapidus A."/>
            <person name="Barry K."/>
            <person name="Detter J.C."/>
            <person name="Glavina del Rio T."/>
            <person name="Hammon N."/>
            <person name="Israni S."/>
            <person name="Dalin E."/>
            <person name="Tice H."/>
            <person name="Pitluck S."/>
            <person name="Chain P."/>
            <person name="Malfatti S."/>
            <person name="Shin M."/>
            <person name="Vergez L."/>
            <person name="Schmutz J."/>
            <person name="Larimer F."/>
            <person name="Land M."/>
            <person name="Hauser L."/>
            <person name="Pelletier D.A."/>
            <person name="Kyrpides N."/>
            <person name="Lykidis A."/>
            <person name="Oda Y."/>
            <person name="Harwood C.S."/>
            <person name="Richardson P."/>
        </authorList>
    </citation>
    <scope>NUCLEOTIDE SEQUENCE [LARGE SCALE GENOMIC DNA]</scope>
    <source>
        <strain evidence="2 3">BisB5</strain>
    </source>
</reference>
<sequence>MKHPSDRTRRTQDKADTGQFMATDHIRYDVLAREALRGVLRQVLTDVAQHGLPGEHHFFITFLSKADGVRLSTRLLAQYPEEMTVILQHQFWDLVVTEDRFEVGLSFGGIPERLVVPFSAIKSFFDPSVQFGLQFETNEGAAETADASAPEIAAPAATPAMLAATESAPTDAGDEEPVKSEGAEVVRLDRFRKK</sequence>
<dbReference type="Proteomes" id="UP000001818">
    <property type="component" value="Chromosome"/>
</dbReference>
<name>Q134A6_RHOPS</name>
<evidence type="ECO:0000313" key="3">
    <source>
        <dbReference type="Proteomes" id="UP000001818"/>
    </source>
</evidence>
<feature type="compositionally biased region" description="Basic and acidic residues" evidence="1">
    <location>
        <begin position="176"/>
        <end position="194"/>
    </location>
</feature>
<dbReference type="eggNOG" id="COG3814">
    <property type="taxonomic scope" value="Bacteria"/>
</dbReference>